<feature type="transmembrane region" description="Helical" evidence="1">
    <location>
        <begin position="100"/>
        <end position="118"/>
    </location>
</feature>
<organism evidence="2 3">
    <name type="scientific">Lactarius akahatsu</name>
    <dbReference type="NCBI Taxonomy" id="416441"/>
    <lineage>
        <taxon>Eukaryota</taxon>
        <taxon>Fungi</taxon>
        <taxon>Dikarya</taxon>
        <taxon>Basidiomycota</taxon>
        <taxon>Agaricomycotina</taxon>
        <taxon>Agaricomycetes</taxon>
        <taxon>Russulales</taxon>
        <taxon>Russulaceae</taxon>
        <taxon>Lactarius</taxon>
    </lineage>
</organism>
<keyword evidence="1" id="KW-1133">Transmembrane helix</keyword>
<keyword evidence="1" id="KW-0472">Membrane</keyword>
<feature type="transmembrane region" description="Helical" evidence="1">
    <location>
        <begin position="44"/>
        <end position="69"/>
    </location>
</feature>
<dbReference type="Proteomes" id="UP001201163">
    <property type="component" value="Unassembled WGS sequence"/>
</dbReference>
<comment type="caution">
    <text evidence="2">The sequence shown here is derived from an EMBL/GenBank/DDBJ whole genome shotgun (WGS) entry which is preliminary data.</text>
</comment>
<dbReference type="AlphaFoldDB" id="A0AAD4LK60"/>
<accession>A0AAD4LK60</accession>
<evidence type="ECO:0000313" key="3">
    <source>
        <dbReference type="Proteomes" id="UP001201163"/>
    </source>
</evidence>
<name>A0AAD4LK60_9AGAM</name>
<reference evidence="2" key="1">
    <citation type="submission" date="2022-01" db="EMBL/GenBank/DDBJ databases">
        <title>Comparative genomics reveals a dynamic genome evolution in the ectomycorrhizal milk-cap (Lactarius) mushrooms.</title>
        <authorList>
            <consortium name="DOE Joint Genome Institute"/>
            <person name="Lebreton A."/>
            <person name="Tang N."/>
            <person name="Kuo A."/>
            <person name="LaButti K."/>
            <person name="Drula E."/>
            <person name="Barry K."/>
            <person name="Clum A."/>
            <person name="Lipzen A."/>
            <person name="Mousain D."/>
            <person name="Ng V."/>
            <person name="Wang R."/>
            <person name="Wang X."/>
            <person name="Dai Y."/>
            <person name="Henrissat B."/>
            <person name="Grigoriev I.V."/>
            <person name="Guerin-Laguette A."/>
            <person name="Yu F."/>
            <person name="Martin F.M."/>
        </authorList>
    </citation>
    <scope>NUCLEOTIDE SEQUENCE</scope>
    <source>
        <strain evidence="2">QP</strain>
    </source>
</reference>
<keyword evidence="1" id="KW-0812">Transmembrane</keyword>
<sequence>MTLSMEQVARGYPQGYPYYILANTLNPLEAKRPVRRHPPCRRRVVITVATLHTNRLAAGLSWGLLVLVYEVLGFAGGLTHNCNCCVVAQYCRNYGLLSRYHVHVIAVVVSIDWTALLSQNASSRKK</sequence>
<evidence type="ECO:0000256" key="1">
    <source>
        <dbReference type="SAM" id="Phobius"/>
    </source>
</evidence>
<protein>
    <submittedName>
        <fullName evidence="2">Uncharacterized protein</fullName>
    </submittedName>
</protein>
<evidence type="ECO:0000313" key="2">
    <source>
        <dbReference type="EMBL" id="KAH8993732.1"/>
    </source>
</evidence>
<proteinExistence type="predicted"/>
<keyword evidence="3" id="KW-1185">Reference proteome</keyword>
<dbReference type="EMBL" id="JAKELL010000017">
    <property type="protein sequence ID" value="KAH8993732.1"/>
    <property type="molecule type" value="Genomic_DNA"/>
</dbReference>
<gene>
    <name evidence="2" type="ORF">EDB92DRAFT_1815394</name>
</gene>